<dbReference type="EMBL" id="JANCYW010000003">
    <property type="protein sequence ID" value="KAK4534885.1"/>
    <property type="molecule type" value="Genomic_DNA"/>
</dbReference>
<accession>A0AAV9IS07</accession>
<protein>
    <recommendedName>
        <fullName evidence="3">F-box domain-containing protein</fullName>
    </recommendedName>
</protein>
<evidence type="ECO:0000313" key="2">
    <source>
        <dbReference type="Proteomes" id="UP001301350"/>
    </source>
</evidence>
<organism evidence="1 2">
    <name type="scientific">Cyanidium caldarium</name>
    <name type="common">Red alga</name>
    <dbReference type="NCBI Taxonomy" id="2771"/>
    <lineage>
        <taxon>Eukaryota</taxon>
        <taxon>Rhodophyta</taxon>
        <taxon>Bangiophyceae</taxon>
        <taxon>Cyanidiales</taxon>
        <taxon>Cyanidiaceae</taxon>
        <taxon>Cyanidium</taxon>
    </lineage>
</organism>
<gene>
    <name evidence="1" type="ORF">CDCA_CDCA03G0910</name>
</gene>
<evidence type="ECO:0000313" key="1">
    <source>
        <dbReference type="EMBL" id="KAK4534885.1"/>
    </source>
</evidence>
<dbReference type="InterPro" id="IPR036322">
    <property type="entry name" value="WD40_repeat_dom_sf"/>
</dbReference>
<dbReference type="SUPFAM" id="SSF50978">
    <property type="entry name" value="WD40 repeat-like"/>
    <property type="match status" value="1"/>
</dbReference>
<name>A0AAV9IS07_CYACA</name>
<proteinExistence type="predicted"/>
<dbReference type="Gene3D" id="2.130.10.10">
    <property type="entry name" value="YVTN repeat-like/Quinoprotein amine dehydrogenase"/>
    <property type="match status" value="1"/>
</dbReference>
<keyword evidence="2" id="KW-1185">Reference proteome</keyword>
<dbReference type="AlphaFoldDB" id="A0AAV9IS07"/>
<evidence type="ECO:0008006" key="3">
    <source>
        <dbReference type="Google" id="ProtNLM"/>
    </source>
</evidence>
<comment type="caution">
    <text evidence="1">The sequence shown here is derived from an EMBL/GenBank/DDBJ whole genome shotgun (WGS) entry which is preliminary data.</text>
</comment>
<dbReference type="InterPro" id="IPR015943">
    <property type="entry name" value="WD40/YVTN_repeat-like_dom_sf"/>
</dbReference>
<sequence length="689" mass="74954">MSVGAHRKDGGGLDTLLDRVQRWQWNDEGARPRGPGVEALPADVLVEVARHLHPDDVESLLRAVNVKDAVWYDGREDELYWRLCERRLRRALISEVPPSSRDPVGERTAGGEASHPSLALISHPRVRRWRWRDVLRVYYMFHRWLLGVNLWAPWAGTVRRTADAAESSWSAASASACSVWLHTTAPAGAIGRPRARVCLQRFQQRSLAALGDGALGAFVVRGRQQHDEEALVVSARRIAIFEAQCTCAALGNAVDDSANGDTPSVLPPAMQLCSERSALLVAGLATAAAVDDRREQLVVARDGCIVELRCWPSWNVIADFRVPSRVSNRDVIVSVDVEGDRVAAGTTDGRLLLYDAADVAHPDRLAGAHRRHCRPECIEQHGIVPVRFVRLCRSHEDARRPDVVVSASARQMRVFHIELGGFVFQREFEYDVVALQAARRRSCVYIASGGTIDIIELPLLQYAATLGRPSILSDVAQLTCMAVDGVGNVAGGWSSGDVTFWPAVGKLTGVALASIRGDGGGERQGSRTIASVGRPPGAEEVADEHDILRAPIASVYVERDRVATVSADGLLDVFATTSTQRRTGHVSGADAVVRAWQYRRTARIALGALSGTVKHLAMGECMIVGGLCGRVAATQPLPLVLLRIMPQPGAEAEREAADDCPLHSVMQGVHWWPAREFLHAAETMHASVT</sequence>
<reference evidence="1 2" key="1">
    <citation type="submission" date="2022-07" db="EMBL/GenBank/DDBJ databases">
        <title>Genome-wide signatures of adaptation to extreme environments.</title>
        <authorList>
            <person name="Cho C.H."/>
            <person name="Yoon H.S."/>
        </authorList>
    </citation>
    <scope>NUCLEOTIDE SEQUENCE [LARGE SCALE GENOMIC DNA]</scope>
    <source>
        <strain evidence="1 2">DBV 063 E5</strain>
    </source>
</reference>
<dbReference type="Proteomes" id="UP001301350">
    <property type="component" value="Unassembled WGS sequence"/>
</dbReference>